<name>A0A4Z2I6Z4_9TELE</name>
<gene>
    <name evidence="2" type="ORF">EYF80_016126</name>
</gene>
<feature type="region of interest" description="Disordered" evidence="1">
    <location>
        <begin position="1"/>
        <end position="37"/>
    </location>
</feature>
<feature type="compositionally biased region" description="Basic and acidic residues" evidence="1">
    <location>
        <begin position="18"/>
        <end position="30"/>
    </location>
</feature>
<dbReference type="AlphaFoldDB" id="A0A4Z2I6Z4"/>
<dbReference type="Proteomes" id="UP000314294">
    <property type="component" value="Unassembled WGS sequence"/>
</dbReference>
<accession>A0A4Z2I6Z4</accession>
<evidence type="ECO:0000313" key="2">
    <source>
        <dbReference type="EMBL" id="TNN73531.1"/>
    </source>
</evidence>
<comment type="caution">
    <text evidence="2">The sequence shown here is derived from an EMBL/GenBank/DDBJ whole genome shotgun (WGS) entry which is preliminary data.</text>
</comment>
<organism evidence="2 3">
    <name type="scientific">Liparis tanakae</name>
    <name type="common">Tanaka's snailfish</name>
    <dbReference type="NCBI Taxonomy" id="230148"/>
    <lineage>
        <taxon>Eukaryota</taxon>
        <taxon>Metazoa</taxon>
        <taxon>Chordata</taxon>
        <taxon>Craniata</taxon>
        <taxon>Vertebrata</taxon>
        <taxon>Euteleostomi</taxon>
        <taxon>Actinopterygii</taxon>
        <taxon>Neopterygii</taxon>
        <taxon>Teleostei</taxon>
        <taxon>Neoteleostei</taxon>
        <taxon>Acanthomorphata</taxon>
        <taxon>Eupercaria</taxon>
        <taxon>Perciformes</taxon>
        <taxon>Cottioidei</taxon>
        <taxon>Cottales</taxon>
        <taxon>Liparidae</taxon>
        <taxon>Liparis</taxon>
    </lineage>
</organism>
<proteinExistence type="predicted"/>
<keyword evidence="3" id="KW-1185">Reference proteome</keyword>
<dbReference type="EMBL" id="SRLO01000123">
    <property type="protein sequence ID" value="TNN73531.1"/>
    <property type="molecule type" value="Genomic_DNA"/>
</dbReference>
<evidence type="ECO:0000256" key="1">
    <source>
        <dbReference type="SAM" id="MobiDB-lite"/>
    </source>
</evidence>
<evidence type="ECO:0000313" key="3">
    <source>
        <dbReference type="Proteomes" id="UP000314294"/>
    </source>
</evidence>
<protein>
    <submittedName>
        <fullName evidence="2">Uncharacterized protein</fullName>
    </submittedName>
</protein>
<reference evidence="2 3" key="1">
    <citation type="submission" date="2019-03" db="EMBL/GenBank/DDBJ databases">
        <title>First draft genome of Liparis tanakae, snailfish: a comprehensive survey of snailfish specific genes.</title>
        <authorList>
            <person name="Kim W."/>
            <person name="Song I."/>
            <person name="Jeong J.-H."/>
            <person name="Kim D."/>
            <person name="Kim S."/>
            <person name="Ryu S."/>
            <person name="Song J.Y."/>
            <person name="Lee S.K."/>
        </authorList>
    </citation>
    <scope>NUCLEOTIDE SEQUENCE [LARGE SCALE GENOMIC DNA]</scope>
    <source>
        <tissue evidence="2">Muscle</tissue>
    </source>
</reference>
<sequence length="67" mass="7495">MTQSHAGATNAAAPEELSLPRRREKDERRLIGNPGPSCNIPAEMKEFKFKSLSDVFNVYFSVVNTQL</sequence>